<gene>
    <name evidence="1" type="ORF">ERS852551_03667</name>
</gene>
<dbReference type="Proteomes" id="UP000095765">
    <property type="component" value="Unassembled WGS sequence"/>
</dbReference>
<name>A0A174UUX1_9FIRM</name>
<dbReference type="AlphaFoldDB" id="A0A174UUX1"/>
<protein>
    <submittedName>
        <fullName evidence="1">Uncharacterized protein</fullName>
    </submittedName>
</protein>
<accession>A0A174UUX1</accession>
<dbReference type="OrthoDB" id="2049136at2"/>
<dbReference type="RefSeq" id="WP_055246187.1">
    <property type="nucleotide sequence ID" value="NZ_CZBE01000041.1"/>
</dbReference>
<organism evidence="1 2">
    <name type="scientific">Anaerotruncus colihominis</name>
    <dbReference type="NCBI Taxonomy" id="169435"/>
    <lineage>
        <taxon>Bacteria</taxon>
        <taxon>Bacillati</taxon>
        <taxon>Bacillota</taxon>
        <taxon>Clostridia</taxon>
        <taxon>Eubacteriales</taxon>
        <taxon>Oscillospiraceae</taxon>
        <taxon>Anaerotruncus</taxon>
    </lineage>
</organism>
<evidence type="ECO:0000313" key="2">
    <source>
        <dbReference type="Proteomes" id="UP000095765"/>
    </source>
</evidence>
<proteinExistence type="predicted"/>
<dbReference type="EMBL" id="CZBE01000041">
    <property type="protein sequence ID" value="CUQ23837.1"/>
    <property type="molecule type" value="Genomic_DNA"/>
</dbReference>
<reference evidence="1 2" key="1">
    <citation type="submission" date="2015-09" db="EMBL/GenBank/DDBJ databases">
        <authorList>
            <consortium name="Pathogen Informatics"/>
        </authorList>
    </citation>
    <scope>NUCLEOTIDE SEQUENCE [LARGE SCALE GENOMIC DNA]</scope>
    <source>
        <strain evidence="1 2">2789STDY5834939</strain>
    </source>
</reference>
<evidence type="ECO:0000313" key="1">
    <source>
        <dbReference type="EMBL" id="CUQ23837.1"/>
    </source>
</evidence>
<sequence>MDRTFQKFLQSKIDLSSVGVEFREDNAPYFCTPKGASIFGWAGVDGIHFCFIRGFGSMVFAISPMNSAPDFVHPLARNFADFLRLLLACSDEAALEQAWMWDEAQFEAFLQDNPPTQEQQRTLSELAEKMKLKPMEQPWTYIKELQTSFDYSKIKYTEDYYDTDMNPDAEPTIPEWKVYFEGNFWGHSGKDRAGTEIRVDQQFEWAGHHWTIPAAYSCSKGLVLDLCMCTPAEDIRKFMKKWDLHPENDSCEYFTQEQQMQIDLDNPLCLDFIPRLELNGKIIQTSHGCSVVFNPCLPDGMINETEAKWALEHYDLDISYGWMIFRAAFPWTSKRRPEIKSLALTMEQQSRRVPGPHFKAHAPGDSFSFSHPASGTKYTLTVRELEQQTISQKCVGSDRWFYPTHFTAMSYTLSPKPDDDILIRDCANGDKPLEIAPITNHFAPEAQNDIVCVGIIGGADGPTAILCGASKQENLHVACSALHFEPISDDIEWRVEFNILQPLKKTFLLI</sequence>